<dbReference type="RefSeq" id="WP_243125961.1">
    <property type="nucleotide sequence ID" value="NZ_CP035945.1"/>
</dbReference>
<name>A0A4P6M384_9FIRM</name>
<organism evidence="1 2">
    <name type="scientific">Blautia producta</name>
    <dbReference type="NCBI Taxonomy" id="33035"/>
    <lineage>
        <taxon>Bacteria</taxon>
        <taxon>Bacillati</taxon>
        <taxon>Bacillota</taxon>
        <taxon>Clostridia</taxon>
        <taxon>Lachnospirales</taxon>
        <taxon>Lachnospiraceae</taxon>
        <taxon>Blautia</taxon>
    </lineage>
</organism>
<dbReference type="Proteomes" id="UP000289794">
    <property type="component" value="Chromosome"/>
</dbReference>
<sequence>MINVNSIIKMDWGHIQALTDAQVTALEQTAEYLHTEVVQAQVMPFDKGTLQNDSTFADYSDSRSGKVSLVSTQPYARRLYYHPEYNFQTKENPYVRGEWYEDWLPGGSKDLNCQKAFKQIYKRITGV</sequence>
<gene>
    <name evidence="1" type="ORF">PMF13cell1_04471</name>
</gene>
<dbReference type="EMBL" id="CP035945">
    <property type="protein sequence ID" value="QBE98902.1"/>
    <property type="molecule type" value="Genomic_DNA"/>
</dbReference>
<accession>A0A4P6M384</accession>
<evidence type="ECO:0000313" key="2">
    <source>
        <dbReference type="Proteomes" id="UP000289794"/>
    </source>
</evidence>
<dbReference type="KEGG" id="bpro:PMF13cell1_04471"/>
<protein>
    <recommendedName>
        <fullName evidence="3">Minor capsid protein</fullName>
    </recommendedName>
</protein>
<evidence type="ECO:0008006" key="3">
    <source>
        <dbReference type="Google" id="ProtNLM"/>
    </source>
</evidence>
<dbReference type="AlphaFoldDB" id="A0A4P6M384"/>
<reference evidence="1 2" key="1">
    <citation type="submission" date="2019-01" db="EMBL/GenBank/DDBJ databases">
        <title>PMF-metabolizing Aryl O-demethylase.</title>
        <authorList>
            <person name="Kim M."/>
        </authorList>
    </citation>
    <scope>NUCLEOTIDE SEQUENCE [LARGE SCALE GENOMIC DNA]</scope>
    <source>
        <strain evidence="1 2">PMF1</strain>
    </source>
</reference>
<proteinExistence type="predicted"/>
<evidence type="ECO:0000313" key="1">
    <source>
        <dbReference type="EMBL" id="QBE98902.1"/>
    </source>
</evidence>